<gene>
    <name evidence="9" type="primary">EOG090X09DZ</name>
</gene>
<feature type="compositionally biased region" description="Acidic residues" evidence="8">
    <location>
        <begin position="316"/>
        <end position="328"/>
    </location>
</feature>
<dbReference type="PIRSF" id="PIRSF017300">
    <property type="entry name" value="snoRNP_Mpp10"/>
    <property type="match status" value="1"/>
</dbReference>
<evidence type="ECO:0000256" key="8">
    <source>
        <dbReference type="SAM" id="MobiDB-lite"/>
    </source>
</evidence>
<comment type="function">
    <text evidence="7">Involved in nucleolar processing of pre-18S ribosomal RNA.</text>
</comment>
<keyword evidence="4 7" id="KW-0539">Nucleus</keyword>
<evidence type="ECO:0000256" key="6">
    <source>
        <dbReference type="ARBA" id="ARBA00029455"/>
    </source>
</evidence>
<keyword evidence="5 7" id="KW-0687">Ribonucleoprotein</keyword>
<keyword evidence="3 7" id="KW-0698">rRNA processing</keyword>
<protein>
    <recommendedName>
        <fullName evidence="7">U3 small nucleolar ribonucleoprotein protein MPP10</fullName>
    </recommendedName>
</protein>
<feature type="compositionally biased region" description="Acidic residues" evidence="8">
    <location>
        <begin position="223"/>
        <end position="245"/>
    </location>
</feature>
<proteinExistence type="evidence at transcript level"/>
<feature type="region of interest" description="Disordered" evidence="8">
    <location>
        <begin position="660"/>
        <end position="679"/>
    </location>
</feature>
<dbReference type="AlphaFoldDB" id="A0A4Y7NIZ5"/>
<comment type="similarity">
    <text evidence="6 7">Belongs to the MPP10 family.</text>
</comment>
<feature type="region of interest" description="Disordered" evidence="8">
    <location>
        <begin position="209"/>
        <end position="336"/>
    </location>
</feature>
<feature type="region of interest" description="Disordered" evidence="8">
    <location>
        <begin position="552"/>
        <end position="603"/>
    </location>
</feature>
<feature type="compositionally biased region" description="Basic and acidic residues" evidence="8">
    <location>
        <begin position="304"/>
        <end position="315"/>
    </location>
</feature>
<feature type="compositionally biased region" description="Basic residues" evidence="8">
    <location>
        <begin position="574"/>
        <end position="586"/>
    </location>
</feature>
<feature type="compositionally biased region" description="Basic and acidic residues" evidence="8">
    <location>
        <begin position="552"/>
        <end position="573"/>
    </location>
</feature>
<dbReference type="InterPro" id="IPR012173">
    <property type="entry name" value="Mpp10"/>
</dbReference>
<dbReference type="PANTHER" id="PTHR17039:SF0">
    <property type="entry name" value="U3 SMALL NUCLEOLAR RIBONUCLEOPROTEIN PROTEIN MPP10"/>
    <property type="match status" value="1"/>
</dbReference>
<evidence type="ECO:0000256" key="7">
    <source>
        <dbReference type="PIRNR" id="PIRNR017300"/>
    </source>
</evidence>
<feature type="compositionally biased region" description="Acidic residues" evidence="8">
    <location>
        <begin position="111"/>
        <end position="137"/>
    </location>
</feature>
<name>A0A4Y7NIZ5_9CRUS</name>
<evidence type="ECO:0000256" key="1">
    <source>
        <dbReference type="ARBA" id="ARBA00004604"/>
    </source>
</evidence>
<evidence type="ECO:0000256" key="2">
    <source>
        <dbReference type="ARBA" id="ARBA00022517"/>
    </source>
</evidence>
<dbReference type="EMBL" id="LR023503">
    <property type="protein sequence ID" value="SVE93122.1"/>
    <property type="molecule type" value="mRNA"/>
</dbReference>
<feature type="region of interest" description="Disordered" evidence="8">
    <location>
        <begin position="110"/>
        <end position="196"/>
    </location>
</feature>
<dbReference type="Pfam" id="PF04006">
    <property type="entry name" value="Mpp10"/>
    <property type="match status" value="1"/>
</dbReference>
<organism evidence="9">
    <name type="scientific">Moina brachiata</name>
    <dbReference type="NCBI Taxonomy" id="675436"/>
    <lineage>
        <taxon>Eukaryota</taxon>
        <taxon>Metazoa</taxon>
        <taxon>Ecdysozoa</taxon>
        <taxon>Arthropoda</taxon>
        <taxon>Crustacea</taxon>
        <taxon>Branchiopoda</taxon>
        <taxon>Diplostraca</taxon>
        <taxon>Cladocera</taxon>
        <taxon>Anomopoda</taxon>
        <taxon>Moinidae</taxon>
        <taxon>Moina</taxon>
    </lineage>
</organism>
<feature type="compositionally biased region" description="Basic and acidic residues" evidence="8">
    <location>
        <begin position="209"/>
        <end position="222"/>
    </location>
</feature>
<dbReference type="GO" id="GO:0005732">
    <property type="term" value="C:sno(s)RNA-containing ribonucleoprotein complex"/>
    <property type="evidence" value="ECO:0007669"/>
    <property type="project" value="UniProtKB-UniRule"/>
</dbReference>
<evidence type="ECO:0000256" key="4">
    <source>
        <dbReference type="ARBA" id="ARBA00023242"/>
    </source>
</evidence>
<dbReference type="GO" id="GO:0032040">
    <property type="term" value="C:small-subunit processome"/>
    <property type="evidence" value="ECO:0007669"/>
    <property type="project" value="TreeGrafter"/>
</dbReference>
<evidence type="ECO:0000313" key="9">
    <source>
        <dbReference type="EMBL" id="SVE93122.1"/>
    </source>
</evidence>
<evidence type="ECO:0000256" key="5">
    <source>
        <dbReference type="ARBA" id="ARBA00023274"/>
    </source>
</evidence>
<reference evidence="9" key="1">
    <citation type="submission" date="2018-08" db="EMBL/GenBank/DDBJ databases">
        <authorList>
            <person name="Cornetti L."/>
        </authorList>
    </citation>
    <scope>NUCLEOTIDE SEQUENCE</scope>
    <source>
        <strain evidence="9">DE-FRO-2-1</strain>
    </source>
</reference>
<feature type="compositionally biased region" description="Acidic residues" evidence="8">
    <location>
        <begin position="269"/>
        <end position="303"/>
    </location>
</feature>
<feature type="compositionally biased region" description="Basic and acidic residues" evidence="8">
    <location>
        <begin position="170"/>
        <end position="185"/>
    </location>
</feature>
<dbReference type="GO" id="GO:0034457">
    <property type="term" value="C:Mpp10 complex"/>
    <property type="evidence" value="ECO:0007669"/>
    <property type="project" value="UniProtKB-UniRule"/>
</dbReference>
<evidence type="ECO:0000256" key="3">
    <source>
        <dbReference type="ARBA" id="ARBA00022552"/>
    </source>
</evidence>
<feature type="compositionally biased region" description="Basic and acidic residues" evidence="8">
    <location>
        <begin position="246"/>
        <end position="256"/>
    </location>
</feature>
<feature type="compositionally biased region" description="Basic and acidic residues" evidence="8">
    <location>
        <begin position="587"/>
        <end position="597"/>
    </location>
</feature>
<keyword evidence="2 7" id="KW-0690">Ribosome biogenesis</keyword>
<comment type="subcellular location">
    <subcellularLocation>
        <location evidence="1 7">Nucleus</location>
        <location evidence="1 7">Nucleolus</location>
    </subcellularLocation>
</comment>
<dbReference type="PANTHER" id="PTHR17039">
    <property type="entry name" value="U3 SMALL NUCLEOLAR RIBONUCLEOPROTEIN PROTEIN MPP10"/>
    <property type="match status" value="1"/>
</dbReference>
<accession>A0A4Y7NIZ5</accession>
<dbReference type="GO" id="GO:0006364">
    <property type="term" value="P:rRNA processing"/>
    <property type="evidence" value="ECO:0007669"/>
    <property type="project" value="UniProtKB-KW"/>
</dbReference>
<feature type="compositionally biased region" description="Basic and acidic residues" evidence="8">
    <location>
        <begin position="660"/>
        <end position="672"/>
    </location>
</feature>
<feature type="compositionally biased region" description="Acidic residues" evidence="8">
    <location>
        <begin position="149"/>
        <end position="169"/>
    </location>
</feature>
<sequence length="679" mass="77703">MAASIETLVDRVLKEFKSETTKPEQFLSLQDAASKKFKGITKELFDFSNKNYAIKGLSGGLAELFIDEFDEEGVWEQIELRNEPAFKRLVNNVSTIMAIQDKSITFKQVEEEKEEELTFNNEEEEEEEGEEKDDESISSELSLDLPRDSEDDEDGSDFDDDDDEEDDLKLDEYKVLDEEREERPGKPNKVQKVRKTEVDDQFFKLGEMEKFLEKEEAEKPVVDEDDDDEDIDFFEYIPSDDEDNEEAVRAKYKDFFRGQAPVKDAAEPQSEEDDGIDEEEGEDDDENGKVDLDEEDEDEDLDDIEPKGKKVKFDFDSDSDSEQFDDGDSVAKAGSTEVKSSFELRQERLRAKIKEMEDEAIGPKSWQLMGETKAELRPENALLEEDLVFDHTTRQAPVITEETTRTLEDIIKQRIKDQAFDDVERKVKPVYDPTEYKKKLVLDQEKSKFSLAEIYEQEYLKQQEQQQQAGETKASSLADPIAEKQSDNVEHLKIGKMMKDLFAKLDALCNFHYTPRTPAPEIKIVSNMPSIAMEEIAPVAVSDANLLAPEEVHDHTRAELKGDGEKGKTDRLRERRKKKSAQRVRHKERERAAKAVDKANPGLGNKHAKIRALQRLQKAEKDGAVSLIKDADRQTAPKSSTAFFKQLQEDVAASVDAVKREKTKAKDKDKRTTGSRLKL</sequence>